<dbReference type="InterPro" id="IPR041988">
    <property type="entry name" value="Ribosomal_uL24_KOW"/>
</dbReference>
<keyword evidence="4" id="KW-0699">rRNA-binding</keyword>
<dbReference type="InterPro" id="IPR008991">
    <property type="entry name" value="Translation_prot_SH3-like_sf"/>
</dbReference>
<dbReference type="InterPro" id="IPR005756">
    <property type="entry name" value="Ribosomal_uL24_euk/arc"/>
</dbReference>
<dbReference type="Pfam" id="PF16906">
    <property type="entry name" value="Ribosomal_L26"/>
    <property type="match status" value="1"/>
</dbReference>
<comment type="function">
    <text evidence="4">Located at the polypeptide exit tunnel on the outside of the subunit.</text>
</comment>
<feature type="domain" description="KOW" evidence="6">
    <location>
        <begin position="43"/>
        <end position="70"/>
    </location>
</feature>
<evidence type="ECO:0000256" key="2">
    <source>
        <dbReference type="ARBA" id="ARBA00022980"/>
    </source>
</evidence>
<gene>
    <name evidence="7" type="primary">rplX</name>
    <name evidence="4" type="synonym">rpl24</name>
    <name evidence="7" type="ORF">P0O15_06915</name>
</gene>
<dbReference type="SUPFAM" id="SSF50104">
    <property type="entry name" value="Translation proteins SH3-like domain"/>
    <property type="match status" value="1"/>
</dbReference>
<feature type="compositionally biased region" description="Basic and acidic residues" evidence="5">
    <location>
        <begin position="51"/>
        <end position="63"/>
    </location>
</feature>
<keyword evidence="2 4" id="KW-0689">Ribosomal protein</keyword>
<reference evidence="7 8" key="1">
    <citation type="submission" date="2023-03" db="EMBL/GenBank/DDBJ databases">
        <title>WGS of Methanotrichaceae archaeon Mx.</title>
        <authorList>
            <person name="Sorokin D.Y."/>
            <person name="Merkel A.Y."/>
        </authorList>
    </citation>
    <scope>NUCLEOTIDE SEQUENCE [LARGE SCALE GENOMIC DNA]</scope>
    <source>
        <strain evidence="7 8">Mx</strain>
    </source>
</reference>
<comment type="subunit">
    <text evidence="4">Part of the 50S ribosomal subunit.</text>
</comment>
<comment type="function">
    <text evidence="4">One of two assembly initiator proteins, it binds directly to the 5'-end of the 23S rRNA, where it nucleates assembly of the 50S subunit.</text>
</comment>
<evidence type="ECO:0000256" key="4">
    <source>
        <dbReference type="HAMAP-Rule" id="MF_01326"/>
    </source>
</evidence>
<dbReference type="HAMAP" id="MF_01326_A">
    <property type="entry name" value="Ribosomal_uL24_A"/>
    <property type="match status" value="1"/>
</dbReference>
<dbReference type="SMART" id="SM00739">
    <property type="entry name" value="KOW"/>
    <property type="match status" value="1"/>
</dbReference>
<dbReference type="InterPro" id="IPR014722">
    <property type="entry name" value="Rib_uL2_dom2"/>
</dbReference>
<comment type="caution">
    <text evidence="7">The sequence shown here is derived from an EMBL/GenBank/DDBJ whole genome shotgun (WGS) entry which is preliminary data.</text>
</comment>
<keyword evidence="3 4" id="KW-0687">Ribonucleoprotein</keyword>
<dbReference type="Gene3D" id="2.30.30.30">
    <property type="match status" value="1"/>
</dbReference>
<keyword evidence="4" id="KW-0694">RNA-binding</keyword>
<evidence type="ECO:0000256" key="1">
    <source>
        <dbReference type="ARBA" id="ARBA00010618"/>
    </source>
</evidence>
<keyword evidence="8" id="KW-1185">Reference proteome</keyword>
<evidence type="ECO:0000259" key="6">
    <source>
        <dbReference type="SMART" id="SM00739"/>
    </source>
</evidence>
<dbReference type="Pfam" id="PF00467">
    <property type="entry name" value="KOW"/>
    <property type="match status" value="1"/>
</dbReference>
<dbReference type="RefSeq" id="WP_316966641.1">
    <property type="nucleotide sequence ID" value="NZ_JARFPK010000021.1"/>
</dbReference>
<dbReference type="InterPro" id="IPR005824">
    <property type="entry name" value="KOW"/>
</dbReference>
<proteinExistence type="inferred from homology"/>
<feature type="region of interest" description="Disordered" evidence="5">
    <location>
        <begin position="40"/>
        <end position="63"/>
    </location>
</feature>
<dbReference type="GO" id="GO:0005840">
    <property type="term" value="C:ribosome"/>
    <property type="evidence" value="ECO:0007669"/>
    <property type="project" value="UniProtKB-KW"/>
</dbReference>
<accession>A0ABT5X863</accession>
<comment type="similarity">
    <text evidence="1 4">Belongs to the universal ribosomal protein uL24 family.</text>
</comment>
<evidence type="ECO:0000313" key="8">
    <source>
        <dbReference type="Proteomes" id="UP001220010"/>
    </source>
</evidence>
<dbReference type="Proteomes" id="UP001220010">
    <property type="component" value="Unassembled WGS sequence"/>
</dbReference>
<organism evidence="7 8">
    <name type="scientific">Candidatus Methanocrinis natronophilus</name>
    <dbReference type="NCBI Taxonomy" id="3033396"/>
    <lineage>
        <taxon>Archaea</taxon>
        <taxon>Methanobacteriati</taxon>
        <taxon>Methanobacteriota</taxon>
        <taxon>Stenosarchaea group</taxon>
        <taxon>Methanomicrobia</taxon>
        <taxon>Methanotrichales</taxon>
        <taxon>Methanotrichaceae</taxon>
        <taxon>Methanocrinis</taxon>
    </lineage>
</organism>
<protein>
    <recommendedName>
        <fullName evidence="4">Large ribosomal subunit protein uL24</fullName>
    </recommendedName>
</protein>
<evidence type="ECO:0000313" key="7">
    <source>
        <dbReference type="EMBL" id="MDF0590896.1"/>
    </source>
</evidence>
<dbReference type="CDD" id="cd06089">
    <property type="entry name" value="KOW_RPL26"/>
    <property type="match status" value="1"/>
</dbReference>
<dbReference type="PANTHER" id="PTHR11143">
    <property type="entry name" value="60S RIBOSOMAL PROTEIN L26 FAMILY MEMBER"/>
    <property type="match status" value="1"/>
</dbReference>
<sequence>MKSKQPRKQRKERFSAPLHKLQKYVRAPLSKDLREEMKARSAQVKQGDTVKMMRGDHAGTEGEVQKVDLKRGTIHVAGVSVFRADGTEVPRSVQPSNVVITKMEMDDEERKKIFSR</sequence>
<evidence type="ECO:0000256" key="3">
    <source>
        <dbReference type="ARBA" id="ARBA00023274"/>
    </source>
</evidence>
<dbReference type="NCBIfam" id="TIGR01080">
    <property type="entry name" value="rplX_A_E"/>
    <property type="match status" value="1"/>
</dbReference>
<dbReference type="EMBL" id="JARFPK010000021">
    <property type="protein sequence ID" value="MDF0590896.1"/>
    <property type="molecule type" value="Genomic_DNA"/>
</dbReference>
<name>A0ABT5X863_9EURY</name>
<evidence type="ECO:0000256" key="5">
    <source>
        <dbReference type="SAM" id="MobiDB-lite"/>
    </source>
</evidence>